<gene>
    <name evidence="4" type="ORF">COT87_03080</name>
</gene>
<evidence type="ECO:0000259" key="3">
    <source>
        <dbReference type="PROSITE" id="PS51462"/>
    </source>
</evidence>
<accession>A0A2H0VI13</accession>
<dbReference type="InterPro" id="IPR000086">
    <property type="entry name" value="NUDIX_hydrolase_dom"/>
</dbReference>
<protein>
    <recommendedName>
        <fullName evidence="3">Nudix hydrolase domain-containing protein</fullName>
    </recommendedName>
</protein>
<organism evidence="4 5">
    <name type="scientific">Candidatus Collierbacteria bacterium CG10_big_fil_rev_8_21_14_0_10_44_9</name>
    <dbReference type="NCBI Taxonomy" id="1974535"/>
    <lineage>
        <taxon>Bacteria</taxon>
        <taxon>Candidatus Collieribacteriota</taxon>
    </lineage>
</organism>
<dbReference type="PANTHER" id="PTHR43046">
    <property type="entry name" value="GDP-MANNOSE MANNOSYL HYDROLASE"/>
    <property type="match status" value="1"/>
</dbReference>
<dbReference type="SUPFAM" id="SSF55811">
    <property type="entry name" value="Nudix"/>
    <property type="match status" value="1"/>
</dbReference>
<feature type="domain" description="Nudix hydrolase" evidence="3">
    <location>
        <begin position="2"/>
        <end position="145"/>
    </location>
</feature>
<evidence type="ECO:0000313" key="5">
    <source>
        <dbReference type="Proteomes" id="UP000230796"/>
    </source>
</evidence>
<sequence length="153" mass="17548">MKNNKLNNVLFLQKCIIVNDKGRILALKRSPTQDSDRSGCWDLPGGTYESGEDVIDSIKREVKEESNLTIHNPQPLYLASALDNVNQFMSSEVVFAVTHLCTKWEGGLKISDEHTEYHWVTPQEFLTYDFGNDGGYFKSSMKAYLERYHDLNH</sequence>
<proteinExistence type="predicted"/>
<name>A0A2H0VI13_9BACT</name>
<dbReference type="GO" id="GO:0016787">
    <property type="term" value="F:hydrolase activity"/>
    <property type="evidence" value="ECO:0007669"/>
    <property type="project" value="UniProtKB-KW"/>
</dbReference>
<dbReference type="EMBL" id="PFAF01000066">
    <property type="protein sequence ID" value="PIR98755.1"/>
    <property type="molecule type" value="Genomic_DNA"/>
</dbReference>
<keyword evidence="2" id="KW-0378">Hydrolase</keyword>
<comment type="caution">
    <text evidence="4">The sequence shown here is derived from an EMBL/GenBank/DDBJ whole genome shotgun (WGS) entry which is preliminary data.</text>
</comment>
<dbReference type="PANTHER" id="PTHR43046:SF14">
    <property type="entry name" value="MUTT_NUDIX FAMILY PROTEIN"/>
    <property type="match status" value="1"/>
</dbReference>
<dbReference type="InterPro" id="IPR015797">
    <property type="entry name" value="NUDIX_hydrolase-like_dom_sf"/>
</dbReference>
<dbReference type="Proteomes" id="UP000230796">
    <property type="component" value="Unassembled WGS sequence"/>
</dbReference>
<dbReference type="PROSITE" id="PS51462">
    <property type="entry name" value="NUDIX"/>
    <property type="match status" value="1"/>
</dbReference>
<evidence type="ECO:0000256" key="1">
    <source>
        <dbReference type="ARBA" id="ARBA00001946"/>
    </source>
</evidence>
<evidence type="ECO:0000313" key="4">
    <source>
        <dbReference type="EMBL" id="PIR98755.1"/>
    </source>
</evidence>
<dbReference type="Pfam" id="PF00293">
    <property type="entry name" value="NUDIX"/>
    <property type="match status" value="1"/>
</dbReference>
<comment type="cofactor">
    <cofactor evidence="1">
        <name>Mg(2+)</name>
        <dbReference type="ChEBI" id="CHEBI:18420"/>
    </cofactor>
</comment>
<dbReference type="AlphaFoldDB" id="A0A2H0VI13"/>
<reference evidence="5" key="1">
    <citation type="submission" date="2017-09" db="EMBL/GenBank/DDBJ databases">
        <title>Depth-based differentiation of microbial function through sediment-hosted aquifers and enrichment of novel symbionts in the deep terrestrial subsurface.</title>
        <authorList>
            <person name="Probst A.J."/>
            <person name="Ladd B."/>
            <person name="Jarett J.K."/>
            <person name="Geller-Mcgrath D.E."/>
            <person name="Sieber C.M.K."/>
            <person name="Emerson J.B."/>
            <person name="Anantharaman K."/>
            <person name="Thomas B.C."/>
            <person name="Malmstrom R."/>
            <person name="Stieglmeier M."/>
            <person name="Klingl A."/>
            <person name="Woyke T."/>
            <person name="Ryan C.M."/>
            <person name="Banfield J.F."/>
        </authorList>
    </citation>
    <scope>NUCLEOTIDE SEQUENCE [LARGE SCALE GENOMIC DNA]</scope>
</reference>
<dbReference type="Gene3D" id="3.90.79.10">
    <property type="entry name" value="Nucleoside Triphosphate Pyrophosphohydrolase"/>
    <property type="match status" value="1"/>
</dbReference>
<evidence type="ECO:0000256" key="2">
    <source>
        <dbReference type="ARBA" id="ARBA00022801"/>
    </source>
</evidence>